<evidence type="ECO:0000313" key="3">
    <source>
        <dbReference type="Proteomes" id="UP000254866"/>
    </source>
</evidence>
<comment type="caution">
    <text evidence="2">The sequence shown here is derived from an EMBL/GenBank/DDBJ whole genome shotgun (WGS) entry which is preliminary data.</text>
</comment>
<evidence type="ECO:0008006" key="4">
    <source>
        <dbReference type="Google" id="ProtNLM"/>
    </source>
</evidence>
<accession>A0A370U3Z8</accession>
<dbReference type="GO" id="GO:0005576">
    <property type="term" value="C:extracellular region"/>
    <property type="evidence" value="ECO:0007669"/>
    <property type="project" value="InterPro"/>
</dbReference>
<dbReference type="PANTHER" id="PTHR42039:SF1">
    <property type="entry name" value="PUTATIVE (AFU_ORTHOLOGUE AFUA_3G02940)-RELATED"/>
    <property type="match status" value="1"/>
</dbReference>
<feature type="region of interest" description="Disordered" evidence="1">
    <location>
        <begin position="88"/>
        <end position="110"/>
    </location>
</feature>
<evidence type="ECO:0000256" key="1">
    <source>
        <dbReference type="SAM" id="MobiDB-lite"/>
    </source>
</evidence>
<dbReference type="GeneID" id="43595322"/>
<reference evidence="2 3" key="1">
    <citation type="journal article" date="2018" name="IMA Fungus">
        <title>IMA Genome-F 9: Draft genome sequence of Annulohypoxylon stygium, Aspergillus mulundensis, Berkeleyomyces basicola (syn. Thielaviopsis basicola), Ceratocystis smalleyi, two Cercospora beticola strains, Coleophoma cylindrospora, Fusarium fracticaudum, Phialophora cf. hyalina, and Morchella septimelata.</title>
        <authorList>
            <person name="Wingfield B.D."/>
            <person name="Bills G.F."/>
            <person name="Dong Y."/>
            <person name="Huang W."/>
            <person name="Nel W.J."/>
            <person name="Swalarsk-Parry B.S."/>
            <person name="Vaghefi N."/>
            <person name="Wilken P.M."/>
            <person name="An Z."/>
            <person name="de Beer Z.W."/>
            <person name="De Vos L."/>
            <person name="Chen L."/>
            <person name="Duong T.A."/>
            <person name="Gao Y."/>
            <person name="Hammerbacher A."/>
            <person name="Kikkert J.R."/>
            <person name="Li Y."/>
            <person name="Li H."/>
            <person name="Li K."/>
            <person name="Li Q."/>
            <person name="Liu X."/>
            <person name="Ma X."/>
            <person name="Naidoo K."/>
            <person name="Pethybridge S.J."/>
            <person name="Sun J."/>
            <person name="Steenkamp E.T."/>
            <person name="van der Nest M.A."/>
            <person name="van Wyk S."/>
            <person name="Wingfield M.J."/>
            <person name="Xiong C."/>
            <person name="Yue Q."/>
            <person name="Zhang X."/>
        </authorList>
    </citation>
    <scope>NUCLEOTIDE SEQUENCE [LARGE SCALE GENOMIC DNA]</scope>
    <source>
        <strain evidence="2 3">BP 5553</strain>
    </source>
</reference>
<dbReference type="EMBL" id="NPIC01000001">
    <property type="protein sequence ID" value="RDL42494.1"/>
    <property type="molecule type" value="Genomic_DNA"/>
</dbReference>
<dbReference type="RefSeq" id="XP_031875150.1">
    <property type="nucleotide sequence ID" value="XM_032011096.1"/>
</dbReference>
<feature type="compositionally biased region" description="Low complexity" evidence="1">
    <location>
        <begin position="94"/>
        <end position="110"/>
    </location>
</feature>
<dbReference type="GO" id="GO:0019863">
    <property type="term" value="F:IgE binding"/>
    <property type="evidence" value="ECO:0007669"/>
    <property type="project" value="InterPro"/>
</dbReference>
<keyword evidence="3" id="KW-1185">Reference proteome</keyword>
<dbReference type="AlphaFoldDB" id="A0A370U3Z8"/>
<organism evidence="2 3">
    <name type="scientific">Venustampulla echinocandica</name>
    <dbReference type="NCBI Taxonomy" id="2656787"/>
    <lineage>
        <taxon>Eukaryota</taxon>
        <taxon>Fungi</taxon>
        <taxon>Dikarya</taxon>
        <taxon>Ascomycota</taxon>
        <taxon>Pezizomycotina</taxon>
        <taxon>Leotiomycetes</taxon>
        <taxon>Helotiales</taxon>
        <taxon>Pleuroascaceae</taxon>
        <taxon>Venustampulla</taxon>
    </lineage>
</organism>
<dbReference type="OrthoDB" id="118256at2759"/>
<dbReference type="Pfam" id="PF25312">
    <property type="entry name" value="Allergen_Asp_f_4"/>
    <property type="match status" value="1"/>
</dbReference>
<dbReference type="Proteomes" id="UP000254866">
    <property type="component" value="Unassembled WGS sequence"/>
</dbReference>
<dbReference type="PANTHER" id="PTHR42039">
    <property type="entry name" value="PUTATIVE (AFU_ORTHOLOGUE AFUA_3G02940)-RELATED"/>
    <property type="match status" value="1"/>
</dbReference>
<protein>
    <recommendedName>
        <fullName evidence="4">Allergen Asp f 4</fullName>
    </recommendedName>
</protein>
<proteinExistence type="predicted"/>
<evidence type="ECO:0000313" key="2">
    <source>
        <dbReference type="EMBL" id="RDL42494.1"/>
    </source>
</evidence>
<gene>
    <name evidence="2" type="ORF">BP5553_02473</name>
</gene>
<dbReference type="InterPro" id="IPR038903">
    <property type="entry name" value="Allergen_Asp_f_4"/>
</dbReference>
<name>A0A370U3Z8_9HELO</name>
<sequence>MHYATISGLMFAALNIGEAMAGPAHAHMHQRLHEKKDVKDIQWNELGIDWVSAWKAGQADKTAAAPTATAAPSVPSGPAVADVKNIKAAAAPTSSSESSAPSSSSSGSSDDGILGGIIGISNSRTSFGSSSLAADAALQVGDSAVNNYGSPYGSNIMKVASAKGYDFTNTFVNTQKEAITINIWNKVGPDLQPQSGAMLAPRKTTLTFVLQPGGSQTVAFEGNTQYAWAQATTKLLMSGQYDTVYGEANMKPTGGSGYNLSIIPKSDKINNYDMEISSVEADWCVSNRFKNFWRTETDPVGNDDGKDTNGSCYVNSATAHLTTKMGGTVSDAA</sequence>